<dbReference type="GO" id="GO:0003700">
    <property type="term" value="F:DNA-binding transcription factor activity"/>
    <property type="evidence" value="ECO:0007669"/>
    <property type="project" value="InterPro"/>
</dbReference>
<organism evidence="5 6">
    <name type="scientific">Methylobacterium nonmethylotrophicum</name>
    <dbReference type="NCBI Taxonomy" id="1141884"/>
    <lineage>
        <taxon>Bacteria</taxon>
        <taxon>Pseudomonadati</taxon>
        <taxon>Pseudomonadota</taxon>
        <taxon>Alphaproteobacteria</taxon>
        <taxon>Hyphomicrobiales</taxon>
        <taxon>Methylobacteriaceae</taxon>
        <taxon>Methylobacterium</taxon>
    </lineage>
</organism>
<dbReference type="InterPro" id="IPR009057">
    <property type="entry name" value="Homeodomain-like_sf"/>
</dbReference>
<dbReference type="PANTHER" id="PTHR46796:SF6">
    <property type="entry name" value="ARAC SUBFAMILY"/>
    <property type="match status" value="1"/>
</dbReference>
<evidence type="ECO:0000313" key="6">
    <source>
        <dbReference type="Proteomes" id="UP000297535"/>
    </source>
</evidence>
<keyword evidence="2" id="KW-0238">DNA-binding</keyword>
<comment type="caution">
    <text evidence="5">The sequence shown here is derived from an EMBL/GenBank/DDBJ whole genome shotgun (WGS) entry which is preliminary data.</text>
</comment>
<name>A0A4Z0NGM1_9HYPH</name>
<sequence length="293" mass="31794">MADIVRPADVWADRDVPAETLLHHAEPEWEFRELVYGAGGSWDVVTPRLHIASHLDPLRQRLGPARAAFRTVAPSAAISAPGDHLAGAWEGAGRGQHVTVSPGFVAAAFERDMGAETVLKRHFAYQREPDTADTIIQHLLNCLSVDLLAGNPSGSVFLQTIVLAIVHHALRVPSTSVAVAPQPGGLSQRQLRIAMDLINEQLLGRPSLAEMAAALNVSTSYFCRAFRSSTGMSPHQYVIQQRVALARSLIETSTLSLSEVAQAAGFKDHSQMTATFRKALGMPPSHFRHSPRR</sequence>
<keyword evidence="3" id="KW-0804">Transcription</keyword>
<reference evidence="5 6" key="1">
    <citation type="submission" date="2019-04" db="EMBL/GenBank/DDBJ databases">
        <authorList>
            <person name="Feng G."/>
            <person name="Zhu H."/>
        </authorList>
    </citation>
    <scope>NUCLEOTIDE SEQUENCE [LARGE SCALE GENOMIC DNA]</scope>
    <source>
        <strain evidence="5 6">6HR-1</strain>
    </source>
</reference>
<evidence type="ECO:0000256" key="1">
    <source>
        <dbReference type="ARBA" id="ARBA00023015"/>
    </source>
</evidence>
<dbReference type="InterPro" id="IPR018060">
    <property type="entry name" value="HTH_AraC"/>
</dbReference>
<keyword evidence="6" id="KW-1185">Reference proteome</keyword>
<dbReference type="AlphaFoldDB" id="A0A4Z0NGM1"/>
<dbReference type="InterPro" id="IPR050204">
    <property type="entry name" value="AraC_XylS_family_regulators"/>
</dbReference>
<dbReference type="OrthoDB" id="9793400at2"/>
<dbReference type="EMBL" id="SRLB01000030">
    <property type="protein sequence ID" value="TGD95362.1"/>
    <property type="molecule type" value="Genomic_DNA"/>
</dbReference>
<dbReference type="PANTHER" id="PTHR46796">
    <property type="entry name" value="HTH-TYPE TRANSCRIPTIONAL ACTIVATOR RHAS-RELATED"/>
    <property type="match status" value="1"/>
</dbReference>
<proteinExistence type="predicted"/>
<dbReference type="Pfam" id="PF12833">
    <property type="entry name" value="HTH_18"/>
    <property type="match status" value="1"/>
</dbReference>
<dbReference type="RefSeq" id="WP_135418762.1">
    <property type="nucleotide sequence ID" value="NZ_SRLB01000030.1"/>
</dbReference>
<keyword evidence="1" id="KW-0805">Transcription regulation</keyword>
<evidence type="ECO:0000256" key="3">
    <source>
        <dbReference type="ARBA" id="ARBA00023163"/>
    </source>
</evidence>
<feature type="domain" description="HTH araC/xylS-type" evidence="4">
    <location>
        <begin position="192"/>
        <end position="290"/>
    </location>
</feature>
<evidence type="ECO:0000259" key="4">
    <source>
        <dbReference type="PROSITE" id="PS01124"/>
    </source>
</evidence>
<evidence type="ECO:0000313" key="5">
    <source>
        <dbReference type="EMBL" id="TGD95362.1"/>
    </source>
</evidence>
<dbReference type="PROSITE" id="PS01124">
    <property type="entry name" value="HTH_ARAC_FAMILY_2"/>
    <property type="match status" value="1"/>
</dbReference>
<protein>
    <submittedName>
        <fullName evidence="5">AraC family transcriptional regulator</fullName>
    </submittedName>
</protein>
<dbReference type="GO" id="GO:0043565">
    <property type="term" value="F:sequence-specific DNA binding"/>
    <property type="evidence" value="ECO:0007669"/>
    <property type="project" value="InterPro"/>
</dbReference>
<dbReference type="Proteomes" id="UP000297535">
    <property type="component" value="Unassembled WGS sequence"/>
</dbReference>
<gene>
    <name evidence="5" type="ORF">EU555_28510</name>
</gene>
<dbReference type="SUPFAM" id="SSF46689">
    <property type="entry name" value="Homeodomain-like"/>
    <property type="match status" value="2"/>
</dbReference>
<evidence type="ECO:0000256" key="2">
    <source>
        <dbReference type="ARBA" id="ARBA00023125"/>
    </source>
</evidence>
<dbReference type="Gene3D" id="1.10.10.60">
    <property type="entry name" value="Homeodomain-like"/>
    <property type="match status" value="2"/>
</dbReference>
<accession>A0A4Z0NGM1</accession>
<dbReference type="SMART" id="SM00342">
    <property type="entry name" value="HTH_ARAC"/>
    <property type="match status" value="1"/>
</dbReference>